<gene>
    <name evidence="1" type="ORF">O3G_MSEX014517</name>
</gene>
<comment type="caution">
    <text evidence="1">The sequence shown here is derived from an EMBL/GenBank/DDBJ whole genome shotgun (WGS) entry which is preliminary data.</text>
</comment>
<dbReference type="AlphaFoldDB" id="A0A922CZI3"/>
<name>A0A922CZI3_MANSE</name>
<evidence type="ECO:0000313" key="1">
    <source>
        <dbReference type="EMBL" id="KAG6464449.1"/>
    </source>
</evidence>
<protein>
    <submittedName>
        <fullName evidence="1">Uncharacterized protein</fullName>
    </submittedName>
</protein>
<reference evidence="1" key="1">
    <citation type="journal article" date="2016" name="Insect Biochem. Mol. Biol.">
        <title>Multifaceted biological insights from a draft genome sequence of the tobacco hornworm moth, Manduca sexta.</title>
        <authorList>
            <person name="Kanost M.R."/>
            <person name="Arrese E.L."/>
            <person name="Cao X."/>
            <person name="Chen Y.R."/>
            <person name="Chellapilla S."/>
            <person name="Goldsmith M.R."/>
            <person name="Grosse-Wilde E."/>
            <person name="Heckel D.G."/>
            <person name="Herndon N."/>
            <person name="Jiang H."/>
            <person name="Papanicolaou A."/>
            <person name="Qu J."/>
            <person name="Soulages J.L."/>
            <person name="Vogel H."/>
            <person name="Walters J."/>
            <person name="Waterhouse R.M."/>
            <person name="Ahn S.J."/>
            <person name="Almeida F.C."/>
            <person name="An C."/>
            <person name="Aqrawi P."/>
            <person name="Bretschneider A."/>
            <person name="Bryant W.B."/>
            <person name="Bucks S."/>
            <person name="Chao H."/>
            <person name="Chevignon G."/>
            <person name="Christen J.M."/>
            <person name="Clarke D.F."/>
            <person name="Dittmer N.T."/>
            <person name="Ferguson L.C.F."/>
            <person name="Garavelou S."/>
            <person name="Gordon K.H.J."/>
            <person name="Gunaratna R.T."/>
            <person name="Han Y."/>
            <person name="Hauser F."/>
            <person name="He Y."/>
            <person name="Heidel-Fischer H."/>
            <person name="Hirsh A."/>
            <person name="Hu Y."/>
            <person name="Jiang H."/>
            <person name="Kalra D."/>
            <person name="Klinner C."/>
            <person name="Konig C."/>
            <person name="Kovar C."/>
            <person name="Kroll A.R."/>
            <person name="Kuwar S.S."/>
            <person name="Lee S.L."/>
            <person name="Lehman R."/>
            <person name="Li K."/>
            <person name="Li Z."/>
            <person name="Liang H."/>
            <person name="Lovelace S."/>
            <person name="Lu Z."/>
            <person name="Mansfield J.H."/>
            <person name="McCulloch K.J."/>
            <person name="Mathew T."/>
            <person name="Morton B."/>
            <person name="Muzny D.M."/>
            <person name="Neunemann D."/>
            <person name="Ongeri F."/>
            <person name="Pauchet Y."/>
            <person name="Pu L.L."/>
            <person name="Pyrousis I."/>
            <person name="Rao X.J."/>
            <person name="Redding A."/>
            <person name="Roesel C."/>
            <person name="Sanchez-Gracia A."/>
            <person name="Schaack S."/>
            <person name="Shukla A."/>
            <person name="Tetreau G."/>
            <person name="Wang Y."/>
            <person name="Xiong G.H."/>
            <person name="Traut W."/>
            <person name="Walsh T.K."/>
            <person name="Worley K.C."/>
            <person name="Wu D."/>
            <person name="Wu W."/>
            <person name="Wu Y.Q."/>
            <person name="Zhang X."/>
            <person name="Zou Z."/>
            <person name="Zucker H."/>
            <person name="Briscoe A.D."/>
            <person name="Burmester T."/>
            <person name="Clem R.J."/>
            <person name="Feyereisen R."/>
            <person name="Grimmelikhuijzen C.J.P."/>
            <person name="Hamodrakas S.J."/>
            <person name="Hansson B.S."/>
            <person name="Huguet E."/>
            <person name="Jermiin L.S."/>
            <person name="Lan Q."/>
            <person name="Lehman H.K."/>
            <person name="Lorenzen M."/>
            <person name="Merzendorfer H."/>
            <person name="Michalopoulos I."/>
            <person name="Morton D.B."/>
            <person name="Muthukrishnan S."/>
            <person name="Oakeshott J.G."/>
            <person name="Palmer W."/>
            <person name="Park Y."/>
            <person name="Passarelli A.L."/>
            <person name="Rozas J."/>
            <person name="Schwartz L.M."/>
            <person name="Smith W."/>
            <person name="Southgate A."/>
            <person name="Vilcinskas A."/>
            <person name="Vogt R."/>
            <person name="Wang P."/>
            <person name="Werren J."/>
            <person name="Yu X.Q."/>
            <person name="Zhou J.J."/>
            <person name="Brown S.J."/>
            <person name="Scherer S.E."/>
            <person name="Richards S."/>
            <person name="Blissard G.W."/>
        </authorList>
    </citation>
    <scope>NUCLEOTIDE SEQUENCE</scope>
</reference>
<accession>A0A922CZI3</accession>
<sequence>MSNFQNVPLKVYIQDIFRAKKTEQKYIYELFNLTFKNVMIHGVVTSIYNKTTSATNLELSDPTGSVQIYYDVTKSNMNLRGGAIKDLYSHLEDVSRRDENLGIVSTLMNSIISRQGINFNEGDYVSVVGDIFVDDKNCRLVSAYDCKATSGHSFNTYELYNK</sequence>
<organism evidence="1 2">
    <name type="scientific">Manduca sexta</name>
    <name type="common">Tobacco hawkmoth</name>
    <name type="synonym">Tobacco hornworm</name>
    <dbReference type="NCBI Taxonomy" id="7130"/>
    <lineage>
        <taxon>Eukaryota</taxon>
        <taxon>Metazoa</taxon>
        <taxon>Ecdysozoa</taxon>
        <taxon>Arthropoda</taxon>
        <taxon>Hexapoda</taxon>
        <taxon>Insecta</taxon>
        <taxon>Pterygota</taxon>
        <taxon>Neoptera</taxon>
        <taxon>Endopterygota</taxon>
        <taxon>Lepidoptera</taxon>
        <taxon>Glossata</taxon>
        <taxon>Ditrysia</taxon>
        <taxon>Bombycoidea</taxon>
        <taxon>Sphingidae</taxon>
        <taxon>Sphinginae</taxon>
        <taxon>Sphingini</taxon>
        <taxon>Manduca</taxon>
    </lineage>
</organism>
<evidence type="ECO:0000313" key="2">
    <source>
        <dbReference type="Proteomes" id="UP000791440"/>
    </source>
</evidence>
<dbReference type="Proteomes" id="UP000791440">
    <property type="component" value="Unassembled WGS sequence"/>
</dbReference>
<reference evidence="1" key="2">
    <citation type="submission" date="2020-12" db="EMBL/GenBank/DDBJ databases">
        <authorList>
            <person name="Kanost M."/>
        </authorList>
    </citation>
    <scope>NUCLEOTIDE SEQUENCE</scope>
</reference>
<dbReference type="EMBL" id="JH669168">
    <property type="protein sequence ID" value="KAG6464449.1"/>
    <property type="molecule type" value="Genomic_DNA"/>
</dbReference>
<keyword evidence="2" id="KW-1185">Reference proteome</keyword>
<proteinExistence type="predicted"/>